<dbReference type="InterPro" id="IPR050721">
    <property type="entry name" value="Trk_Ktr_HKT_K-transport"/>
</dbReference>
<keyword evidence="1" id="KW-0813">Transport</keyword>
<keyword evidence="1" id="KW-0633">Potassium transport</keyword>
<accession>A0ABT7E6T6</accession>
<dbReference type="Pfam" id="PF02254">
    <property type="entry name" value="TrkA_N"/>
    <property type="match status" value="1"/>
</dbReference>
<gene>
    <name evidence="4" type="ORF">QOZ84_03645</name>
</gene>
<name>A0ABT7E6T6_9FIRM</name>
<dbReference type="EMBL" id="JASKYM010000001">
    <property type="protein sequence ID" value="MDK2562631.1"/>
    <property type="molecule type" value="Genomic_DNA"/>
</dbReference>
<keyword evidence="1" id="KW-0406">Ion transport</keyword>
<evidence type="ECO:0000313" key="4">
    <source>
        <dbReference type="EMBL" id="MDK2562631.1"/>
    </source>
</evidence>
<dbReference type="PRINTS" id="PR00335">
    <property type="entry name" value="KUPTAKETRKA"/>
</dbReference>
<evidence type="ECO:0000313" key="5">
    <source>
        <dbReference type="Proteomes" id="UP001301012"/>
    </source>
</evidence>
<dbReference type="RefSeq" id="WP_284131598.1">
    <property type="nucleotide sequence ID" value="NZ_JASKYM010000001.1"/>
</dbReference>
<organism evidence="4 5">
    <name type="scientific">Romboutsia sedimentorum</name>
    <dbReference type="NCBI Taxonomy" id="1368474"/>
    <lineage>
        <taxon>Bacteria</taxon>
        <taxon>Bacillati</taxon>
        <taxon>Bacillota</taxon>
        <taxon>Clostridia</taxon>
        <taxon>Peptostreptococcales</taxon>
        <taxon>Peptostreptococcaceae</taxon>
        <taxon>Romboutsia</taxon>
    </lineage>
</organism>
<dbReference type="SUPFAM" id="SSF51735">
    <property type="entry name" value="NAD(P)-binding Rossmann-fold domains"/>
    <property type="match status" value="1"/>
</dbReference>
<evidence type="ECO:0000259" key="3">
    <source>
        <dbReference type="PROSITE" id="PS51201"/>
    </source>
</evidence>
<dbReference type="Gene3D" id="3.40.50.720">
    <property type="entry name" value="NAD(P)-binding Rossmann-like Domain"/>
    <property type="match status" value="1"/>
</dbReference>
<dbReference type="Proteomes" id="UP001301012">
    <property type="component" value="Unassembled WGS sequence"/>
</dbReference>
<feature type="domain" description="RCK N-terminal" evidence="3">
    <location>
        <begin position="1"/>
        <end position="116"/>
    </location>
</feature>
<proteinExistence type="predicted"/>
<protein>
    <submittedName>
        <fullName evidence="4">TrkA family potassium uptake protein</fullName>
    </submittedName>
</protein>
<dbReference type="PANTHER" id="PTHR43833">
    <property type="entry name" value="POTASSIUM CHANNEL PROTEIN 2-RELATED-RELATED"/>
    <property type="match status" value="1"/>
</dbReference>
<comment type="caution">
    <text evidence="4">The sequence shown here is derived from an EMBL/GenBank/DDBJ whole genome shotgun (WGS) entry which is preliminary data.</text>
</comment>
<dbReference type="PROSITE" id="PS51201">
    <property type="entry name" value="RCK_N"/>
    <property type="match status" value="1"/>
</dbReference>
<sequence length="130" mass="14308">MYIIIAGCGRIGSTLAQELIDEGNDLVIVDRDKGKLDSLGSGLNATRILGIEYDIDILKEAGIEHADMFLALTQNDSVNITSCQVAKNVFNVKKVIAKVVDANKERIYISLNLDYINPIKLSIEDLKSRI</sequence>
<reference evidence="4 5" key="1">
    <citation type="submission" date="2023-05" db="EMBL/GenBank/DDBJ databases">
        <title>Rombocin, a short stable natural nisin variant, displays selective antimicrobial activity against Listeria monocytogenes and employs dual mode of action to kill target bacterial strains.</title>
        <authorList>
            <person name="Wambui J."/>
            <person name="Stephan R."/>
            <person name="Kuipers O.P."/>
        </authorList>
    </citation>
    <scope>NUCLEOTIDE SEQUENCE [LARGE SCALE GENOMIC DNA]</scope>
    <source>
        <strain evidence="4 5">RC002</strain>
    </source>
</reference>
<evidence type="ECO:0000256" key="2">
    <source>
        <dbReference type="ARBA" id="ARBA00022958"/>
    </source>
</evidence>
<keyword evidence="2" id="KW-0630">Potassium</keyword>
<evidence type="ECO:0000256" key="1">
    <source>
        <dbReference type="ARBA" id="ARBA00022538"/>
    </source>
</evidence>
<keyword evidence="5" id="KW-1185">Reference proteome</keyword>
<dbReference type="InterPro" id="IPR006036">
    <property type="entry name" value="K_uptake_TrkA"/>
</dbReference>
<dbReference type="InterPro" id="IPR036291">
    <property type="entry name" value="NAD(P)-bd_dom_sf"/>
</dbReference>
<dbReference type="InterPro" id="IPR003148">
    <property type="entry name" value="RCK_N"/>
</dbReference>